<keyword evidence="2" id="KW-1185">Reference proteome</keyword>
<dbReference type="Proteomes" id="UP000199592">
    <property type="component" value="Unassembled WGS sequence"/>
</dbReference>
<gene>
    <name evidence="1" type="ORF">SAMN04487892_2339</name>
</gene>
<accession>A0A1H2WMZ3</accession>
<protein>
    <submittedName>
        <fullName evidence="1">Uncharacterized protein</fullName>
    </submittedName>
</protein>
<organism evidence="1 2">
    <name type="scientific">Flagellimonas zhangzhouensis</name>
    <dbReference type="NCBI Taxonomy" id="1073328"/>
    <lineage>
        <taxon>Bacteria</taxon>
        <taxon>Pseudomonadati</taxon>
        <taxon>Bacteroidota</taxon>
        <taxon>Flavobacteriia</taxon>
        <taxon>Flavobacteriales</taxon>
        <taxon>Flavobacteriaceae</taxon>
        <taxon>Flagellimonas</taxon>
    </lineage>
</organism>
<evidence type="ECO:0000313" key="2">
    <source>
        <dbReference type="Proteomes" id="UP000199592"/>
    </source>
</evidence>
<reference evidence="2" key="1">
    <citation type="submission" date="2016-10" db="EMBL/GenBank/DDBJ databases">
        <authorList>
            <person name="Varghese N."/>
            <person name="Submissions S."/>
        </authorList>
    </citation>
    <scope>NUCLEOTIDE SEQUENCE [LARGE SCALE GENOMIC DNA]</scope>
    <source>
        <strain evidence="2">DSM 25030</strain>
    </source>
</reference>
<dbReference type="GO" id="GO:0003677">
    <property type="term" value="F:DNA binding"/>
    <property type="evidence" value="ECO:0007669"/>
    <property type="project" value="InterPro"/>
</dbReference>
<dbReference type="AlphaFoldDB" id="A0A1H2WMZ3"/>
<dbReference type="SUPFAM" id="SSF47413">
    <property type="entry name" value="lambda repressor-like DNA-binding domains"/>
    <property type="match status" value="1"/>
</dbReference>
<dbReference type="EMBL" id="FNMY01000003">
    <property type="protein sequence ID" value="SDW81634.1"/>
    <property type="molecule type" value="Genomic_DNA"/>
</dbReference>
<proteinExistence type="predicted"/>
<evidence type="ECO:0000313" key="1">
    <source>
        <dbReference type="EMBL" id="SDW81634.1"/>
    </source>
</evidence>
<sequence>MESNRAQQVQREFGWYKASGIEFKILDSNSQGFPKKVLVTQTKVINGYMLNQKQLVERTKALFGREVKVIPSVHSLDVNGIDLGWIVDKMKDLGIKRKDLVKQTGLDKTYLSRLFSGQIGLSTPMRALFHYYFQTYELNGIFRTEKNFQ</sequence>
<dbReference type="RefSeq" id="WP_245668066.1">
    <property type="nucleotide sequence ID" value="NZ_FNKI01000001.1"/>
</dbReference>
<dbReference type="InterPro" id="IPR010982">
    <property type="entry name" value="Lambda_DNA-bd_dom_sf"/>
</dbReference>
<name>A0A1H2WMZ3_9FLAO</name>